<dbReference type="Pfam" id="PF12937">
    <property type="entry name" value="F-box-like"/>
    <property type="match status" value="1"/>
</dbReference>
<dbReference type="EMBL" id="KN822949">
    <property type="protein sequence ID" value="KIO33271.1"/>
    <property type="molecule type" value="Genomic_DNA"/>
</dbReference>
<dbReference type="Gene3D" id="1.20.1280.50">
    <property type="match status" value="1"/>
</dbReference>
<dbReference type="Proteomes" id="UP000054248">
    <property type="component" value="Unassembled WGS sequence"/>
</dbReference>
<dbReference type="PROSITE" id="PS50181">
    <property type="entry name" value="FBOX"/>
    <property type="match status" value="1"/>
</dbReference>
<sequence length="653" mass="73676">MDDYLPIRYMDLLATELIVMILGCLDPRDLLRNLTVCRRFRDAIESSPLLKYSIALARVGAVDNSNNSLSLKDKLKRLESQEKAWLNLTFARRDTIHIPARFGPFDLCSGVLVGARALAPEDNVDDVDANVQPLPDGDEENLNARQLLGTTLPSVLSDDTDVRSWSRDVGFPVYGLGIDTQQNLAIVIQRRTSQSAMRLTCFGFQMLRRGIIENSEEPFQIHLLALSTFEPHPLATQRIYEHHTDVRVSQISVRCMGNLAGVMFHSFEAELFQQTLLIFDWTTGITKACIESVKEGRFFDDFGFVTSDTLVLPVRKPGPATLDIYKFDTRKVERRSERISRGSLPTAVRVASFYLPAMRQPLEVSVNPICCNTEPPIPHRFYAKSSPTTPGPRCPPFYQDGENSLLSFSFMVCHGHSAQSVTPLHERFTLVVQRRALLKRIDDALRPANGRWVGAQWKTMYFPWNEWGPSSSRWLTMKHLSWACFMSGTRLILSPIIPEDRSLCHLRVLDFNPAVVEKEKLRQQQRRSQQPSYCVEEPGCSKGRTICKGKGKRRESDVLEDADAMAKSDIENLASQSALVKLVDEPGRIPAGKLWAQEVHSNLPYRQVTTKESFPYANVVIDDERIGGILVGEDGELTDVEVLTMYDDGISIQ</sequence>
<dbReference type="HOGENOM" id="CLU_007279_0_1_1"/>
<reference evidence="2 3" key="1">
    <citation type="submission" date="2014-04" db="EMBL/GenBank/DDBJ databases">
        <authorList>
            <consortium name="DOE Joint Genome Institute"/>
            <person name="Kuo A."/>
            <person name="Girlanda M."/>
            <person name="Perotto S."/>
            <person name="Kohler A."/>
            <person name="Nagy L.G."/>
            <person name="Floudas D."/>
            <person name="Copeland A."/>
            <person name="Barry K.W."/>
            <person name="Cichocki N."/>
            <person name="Veneault-Fourrey C."/>
            <person name="LaButti K."/>
            <person name="Lindquist E.A."/>
            <person name="Lipzen A."/>
            <person name="Lundell T."/>
            <person name="Morin E."/>
            <person name="Murat C."/>
            <person name="Sun H."/>
            <person name="Tunlid A."/>
            <person name="Henrissat B."/>
            <person name="Grigoriev I.V."/>
            <person name="Hibbett D.S."/>
            <person name="Martin F."/>
            <person name="Nordberg H.P."/>
            <person name="Cantor M.N."/>
            <person name="Hua S.X."/>
        </authorList>
    </citation>
    <scope>NUCLEOTIDE SEQUENCE [LARGE SCALE GENOMIC DNA]</scope>
    <source>
        <strain evidence="2 3">MUT 4182</strain>
    </source>
</reference>
<dbReference type="InterPro" id="IPR001810">
    <property type="entry name" value="F-box_dom"/>
</dbReference>
<name>A0A0C3QUX3_9AGAM</name>
<dbReference type="CDD" id="cd09917">
    <property type="entry name" value="F-box_SF"/>
    <property type="match status" value="1"/>
</dbReference>
<accession>A0A0C3QUX3</accession>
<dbReference type="InterPro" id="IPR036047">
    <property type="entry name" value="F-box-like_dom_sf"/>
</dbReference>
<keyword evidence="3" id="KW-1185">Reference proteome</keyword>
<proteinExistence type="predicted"/>
<dbReference type="SUPFAM" id="SSF81383">
    <property type="entry name" value="F-box domain"/>
    <property type="match status" value="1"/>
</dbReference>
<evidence type="ECO:0000313" key="3">
    <source>
        <dbReference type="Proteomes" id="UP000054248"/>
    </source>
</evidence>
<dbReference type="OrthoDB" id="3256413at2759"/>
<reference evidence="3" key="2">
    <citation type="submission" date="2015-01" db="EMBL/GenBank/DDBJ databases">
        <title>Evolutionary Origins and Diversification of the Mycorrhizal Mutualists.</title>
        <authorList>
            <consortium name="DOE Joint Genome Institute"/>
            <consortium name="Mycorrhizal Genomics Consortium"/>
            <person name="Kohler A."/>
            <person name="Kuo A."/>
            <person name="Nagy L.G."/>
            <person name="Floudas D."/>
            <person name="Copeland A."/>
            <person name="Barry K.W."/>
            <person name="Cichocki N."/>
            <person name="Veneault-Fourrey C."/>
            <person name="LaButti K."/>
            <person name="Lindquist E.A."/>
            <person name="Lipzen A."/>
            <person name="Lundell T."/>
            <person name="Morin E."/>
            <person name="Murat C."/>
            <person name="Riley R."/>
            <person name="Ohm R."/>
            <person name="Sun H."/>
            <person name="Tunlid A."/>
            <person name="Henrissat B."/>
            <person name="Grigoriev I.V."/>
            <person name="Hibbett D.S."/>
            <person name="Martin F."/>
        </authorList>
    </citation>
    <scope>NUCLEOTIDE SEQUENCE [LARGE SCALE GENOMIC DNA]</scope>
    <source>
        <strain evidence="3">MUT 4182</strain>
    </source>
</reference>
<dbReference type="SMART" id="SM00256">
    <property type="entry name" value="FBOX"/>
    <property type="match status" value="1"/>
</dbReference>
<gene>
    <name evidence="2" type="ORF">M407DRAFT_234431</name>
</gene>
<evidence type="ECO:0000313" key="2">
    <source>
        <dbReference type="EMBL" id="KIO33271.1"/>
    </source>
</evidence>
<protein>
    <recommendedName>
        <fullName evidence="1">F-box domain-containing protein</fullName>
    </recommendedName>
</protein>
<dbReference type="AlphaFoldDB" id="A0A0C3QUX3"/>
<feature type="domain" description="F-box" evidence="1">
    <location>
        <begin position="7"/>
        <end position="53"/>
    </location>
</feature>
<organism evidence="2 3">
    <name type="scientific">Tulasnella calospora MUT 4182</name>
    <dbReference type="NCBI Taxonomy" id="1051891"/>
    <lineage>
        <taxon>Eukaryota</taxon>
        <taxon>Fungi</taxon>
        <taxon>Dikarya</taxon>
        <taxon>Basidiomycota</taxon>
        <taxon>Agaricomycotina</taxon>
        <taxon>Agaricomycetes</taxon>
        <taxon>Cantharellales</taxon>
        <taxon>Tulasnellaceae</taxon>
        <taxon>Tulasnella</taxon>
    </lineage>
</organism>
<evidence type="ECO:0000259" key="1">
    <source>
        <dbReference type="PROSITE" id="PS50181"/>
    </source>
</evidence>